<dbReference type="AlphaFoldDB" id="A0A0C2MSD4"/>
<dbReference type="PANTHER" id="PTHR46880:SF8">
    <property type="entry name" value="E3 SUMO-PROTEIN LIGASE KIAA1586"/>
    <property type="match status" value="1"/>
</dbReference>
<gene>
    <name evidence="1" type="ORF">RF11_16157</name>
</gene>
<dbReference type="OMA" id="VPWIETE"/>
<comment type="caution">
    <text evidence="1">The sequence shown here is derived from an EMBL/GenBank/DDBJ whole genome shotgun (WGS) entry which is preliminary data.</text>
</comment>
<dbReference type="PANTHER" id="PTHR46880">
    <property type="entry name" value="RAS-ASSOCIATING DOMAIN-CONTAINING PROTEIN"/>
    <property type="match status" value="1"/>
</dbReference>
<dbReference type="SUPFAM" id="SSF53098">
    <property type="entry name" value="Ribonuclease H-like"/>
    <property type="match status" value="1"/>
</dbReference>
<sequence>MDLGLMCDALQELSELSLDLQERNIDLYKANQKIKALVQVFEERSQNAGTYYKTATAAAENLSFHGVILHTKNSPNDPPIDPNAFDNKLKNSIENRMLTNEDAELAQWARILDQKQWSENVTNQITFGEMEIRKLSNRLQLNEREMIRGFREYFTKKTYPETLLLLIRATHTISISSSECERGFSQMNLIIPPIRASLMTKTVSLLIFIRLVGPPLTFFDPSKYVDSWLLRRRHSAVDSQSRKRNRDHLSDENMRKLWNLL</sequence>
<protein>
    <recommendedName>
        <fullName evidence="3">HAT C-terminal dimerisation domain-containing protein</fullName>
    </recommendedName>
</protein>
<evidence type="ECO:0008006" key="3">
    <source>
        <dbReference type="Google" id="ProtNLM"/>
    </source>
</evidence>
<evidence type="ECO:0000313" key="2">
    <source>
        <dbReference type="Proteomes" id="UP000031668"/>
    </source>
</evidence>
<dbReference type="InterPro" id="IPR012337">
    <property type="entry name" value="RNaseH-like_sf"/>
</dbReference>
<keyword evidence="2" id="KW-1185">Reference proteome</keyword>
<dbReference type="Proteomes" id="UP000031668">
    <property type="component" value="Unassembled WGS sequence"/>
</dbReference>
<accession>A0A0C2MSD4</accession>
<dbReference type="EMBL" id="JWZT01002140">
    <property type="protein sequence ID" value="KII70221.1"/>
    <property type="molecule type" value="Genomic_DNA"/>
</dbReference>
<reference evidence="1 2" key="1">
    <citation type="journal article" date="2014" name="Genome Biol. Evol.">
        <title>The genome of the myxosporean Thelohanellus kitauei shows adaptations to nutrient acquisition within its fish host.</title>
        <authorList>
            <person name="Yang Y."/>
            <person name="Xiong J."/>
            <person name="Zhou Z."/>
            <person name="Huo F."/>
            <person name="Miao W."/>
            <person name="Ran C."/>
            <person name="Liu Y."/>
            <person name="Zhang J."/>
            <person name="Feng J."/>
            <person name="Wang M."/>
            <person name="Wang M."/>
            <person name="Wang L."/>
            <person name="Yao B."/>
        </authorList>
    </citation>
    <scope>NUCLEOTIDE SEQUENCE [LARGE SCALE GENOMIC DNA]</scope>
    <source>
        <strain evidence="1">Wuqing</strain>
    </source>
</reference>
<evidence type="ECO:0000313" key="1">
    <source>
        <dbReference type="EMBL" id="KII70221.1"/>
    </source>
</evidence>
<organism evidence="1 2">
    <name type="scientific">Thelohanellus kitauei</name>
    <name type="common">Myxosporean</name>
    <dbReference type="NCBI Taxonomy" id="669202"/>
    <lineage>
        <taxon>Eukaryota</taxon>
        <taxon>Metazoa</taxon>
        <taxon>Cnidaria</taxon>
        <taxon>Myxozoa</taxon>
        <taxon>Myxosporea</taxon>
        <taxon>Bivalvulida</taxon>
        <taxon>Platysporina</taxon>
        <taxon>Myxobolidae</taxon>
        <taxon>Thelohanellus</taxon>
    </lineage>
</organism>
<dbReference type="OrthoDB" id="6610782at2759"/>
<proteinExistence type="predicted"/>
<name>A0A0C2MSD4_THEKT</name>